<dbReference type="GO" id="GO:0005524">
    <property type="term" value="F:ATP binding"/>
    <property type="evidence" value="ECO:0007669"/>
    <property type="project" value="UniProtKB-KW"/>
</dbReference>
<feature type="domain" description="Helicase ATP-binding" evidence="1">
    <location>
        <begin position="371"/>
        <end position="535"/>
    </location>
</feature>
<dbReference type="CDD" id="cd18799">
    <property type="entry name" value="SF2_C_EcoAI-like"/>
    <property type="match status" value="1"/>
</dbReference>
<dbReference type="InterPro" id="IPR001650">
    <property type="entry name" value="Helicase_C-like"/>
</dbReference>
<dbReference type="Gene3D" id="3.40.50.300">
    <property type="entry name" value="P-loop containing nucleotide triphosphate hydrolases"/>
    <property type="match status" value="2"/>
</dbReference>
<sequence length="1179" mass="133060">MTSNFDFLLPHFSQLHPHATQAERLTHTAPRASCFYARFTLEQLVHWLYANDPYLKLPYDTNLGALIHEPTFKDNLKPGLFPKIRILHTTGNSAVHDPRPISDRDSLRLIEDLFHITYWLVRFYSPNGRDLANLSFDPAKIPSPQPQPDLSQQQLQALAQELAQTQELQRLTAAKHQQTEAELIAAKAERDALLAQNAVSADRHDYNETDTRRYLIDTLLREAGWDPSEPHSTEVEVQGMPQTQPGASGRGFVDYVLWGDNGKPLALIEAKRTHKSPDSGQHQAKLYADCLEQRYQQRPVIFYSNGYDTWIWDDLAYPPRPILGFLRKDELERLIFRRSNRKALHLIPTNPAIAGQQRSYQEEAIRHITETFERDRARRALLVMATGTGKTRTALALVDLMKRANWVQRVLFLADRTALLTQAYRAIQSHLPTVTPLNLTYTKEAAALTGANVIFSTYSTMVNALDPSRGDQRWGSRFGVGYFDLVIVDEAHRSIYKKYGQLFNYFDALLVGLTATPRAEVDRDTYRIFELQQGVPTFAYELEDAVQDGHLVPARGLKVPFKFLRTGIRYADLSPAEQQDYEEKFRDEDTGELPATINAAALNNWLFNISTVDQALELLMQRGLKVNSGDRLGKTIIFARNHNHAAFIRDRFNVNYPKYKGLFAQVIDSHDSYAQSLLDDFSDPQKDPIIAISVDMLDTGVDVPEVVNLVFFKPVFSRVKFNQMLGRGTRLCRGLFGPDQNKTEFLVFDLCGNFEYFSQNVPEIETKSRDSLTARLVKHRLELLRQLPGGLGSATTLDPAGATAADPTATTATTAQEVSGTYRVTPGLDPSEPTTALRTALRDSLHRHVATMHRTNFMVLPVLPLVETFGDRSRWDRLTAADLDPIADSLAGLPNGLSPENPLTQEFDLLCLQLQLALLKATPNYERLRDRVRDSLSQLETKDTLPMVQAQLPLIQAAQTERWWQDATVSQVDELRLAIRGLVPFLDRAQQTTIITDFADDLGTVTEVAVPTQQTGFSPYQYRKKVEAYIRSHADHVAIAKVKRNLPLTETDLTALETLLFNAEATEGRDRFEFVFPGKSLPCFVREIVGLDRAAAKQAFAHYLEGTLYTATQIRFIETIIDYLTQNGTMDPAFLYESPFTDTHPTGVDGVFEDGDVERVIDIVQSFNRSLDVTYSAPA</sequence>
<dbReference type="Pfam" id="PF04313">
    <property type="entry name" value="HSDR_N"/>
    <property type="match status" value="1"/>
</dbReference>
<comment type="caution">
    <text evidence="2">The sequence shown here is derived from an EMBL/GenBank/DDBJ whole genome shotgun (WGS) entry which is preliminary data.</text>
</comment>
<accession>A0A0M2Q2U8</accession>
<proteinExistence type="predicted"/>
<dbReference type="PANTHER" id="PTHR47396">
    <property type="entry name" value="TYPE I RESTRICTION ENZYME ECOKI R PROTEIN"/>
    <property type="match status" value="1"/>
</dbReference>
<dbReference type="InterPro" id="IPR014001">
    <property type="entry name" value="Helicase_ATP-bd"/>
</dbReference>
<dbReference type="Proteomes" id="UP000034681">
    <property type="component" value="Unassembled WGS sequence"/>
</dbReference>
<dbReference type="REBASE" id="167978">
    <property type="entry name" value="Pho1027ORF2685P"/>
</dbReference>
<dbReference type="SMART" id="SM00487">
    <property type="entry name" value="DEXDc"/>
    <property type="match status" value="1"/>
</dbReference>
<dbReference type="STRING" id="317619.GCA_000332315_03732"/>
<dbReference type="InterPro" id="IPR027417">
    <property type="entry name" value="P-loop_NTPase"/>
</dbReference>
<dbReference type="PANTHER" id="PTHR47396:SF1">
    <property type="entry name" value="ATP-DEPENDENT HELICASE IRC3-RELATED"/>
    <property type="match status" value="1"/>
</dbReference>
<dbReference type="CDD" id="cd18032">
    <property type="entry name" value="DEXHc_RE_I_III_res"/>
    <property type="match status" value="1"/>
</dbReference>
<dbReference type="InterPro" id="IPR013670">
    <property type="entry name" value="EcoEI_R_C_dom"/>
</dbReference>
<keyword evidence="3" id="KW-1185">Reference proteome</keyword>
<name>A0A0M2Q2U8_PROHO</name>
<dbReference type="Gene3D" id="3.90.1570.30">
    <property type="match status" value="1"/>
</dbReference>
<dbReference type="AlphaFoldDB" id="A0A0M2Q2U8"/>
<dbReference type="Pfam" id="PF08463">
    <property type="entry name" value="EcoEI_R_C"/>
    <property type="match status" value="1"/>
</dbReference>
<dbReference type="PROSITE" id="PS51192">
    <property type="entry name" value="HELICASE_ATP_BIND_1"/>
    <property type="match status" value="1"/>
</dbReference>
<dbReference type="GO" id="GO:0009307">
    <property type="term" value="P:DNA restriction-modification system"/>
    <property type="evidence" value="ECO:0007669"/>
    <property type="project" value="UniProtKB-KW"/>
</dbReference>
<dbReference type="eggNOG" id="COG4096">
    <property type="taxonomic scope" value="Bacteria"/>
</dbReference>
<dbReference type="GO" id="GO:0005829">
    <property type="term" value="C:cytosol"/>
    <property type="evidence" value="ECO:0007669"/>
    <property type="project" value="TreeGrafter"/>
</dbReference>
<dbReference type="Pfam" id="PF04851">
    <property type="entry name" value="ResIII"/>
    <property type="match status" value="1"/>
</dbReference>
<dbReference type="RefSeq" id="WP_017713917.1">
    <property type="nucleotide sequence ID" value="NZ_KB235941.1"/>
</dbReference>
<dbReference type="InterPro" id="IPR007409">
    <property type="entry name" value="Restrct_endonuc_type1_HsdR_N"/>
</dbReference>
<dbReference type="OrthoDB" id="9802848at2"/>
<dbReference type="Pfam" id="PF00271">
    <property type="entry name" value="Helicase_C"/>
    <property type="match status" value="1"/>
</dbReference>
<evidence type="ECO:0000259" key="1">
    <source>
        <dbReference type="PROSITE" id="PS51192"/>
    </source>
</evidence>
<evidence type="ECO:0000313" key="3">
    <source>
        <dbReference type="Proteomes" id="UP000034681"/>
    </source>
</evidence>
<protein>
    <submittedName>
        <fullName evidence="2">Heavy metal transporter</fullName>
    </submittedName>
</protein>
<dbReference type="EMBL" id="AJTX02000002">
    <property type="protein sequence ID" value="KKJ01289.1"/>
    <property type="molecule type" value="Genomic_DNA"/>
</dbReference>
<evidence type="ECO:0000313" key="2">
    <source>
        <dbReference type="EMBL" id="KKJ01289.1"/>
    </source>
</evidence>
<organism evidence="2 3">
    <name type="scientific">Prochlorothrix hollandica PCC 9006 = CALU 1027</name>
    <dbReference type="NCBI Taxonomy" id="317619"/>
    <lineage>
        <taxon>Bacteria</taxon>
        <taxon>Bacillati</taxon>
        <taxon>Cyanobacteriota</taxon>
        <taxon>Cyanophyceae</taxon>
        <taxon>Prochlorotrichales</taxon>
        <taxon>Prochlorotrichaceae</taxon>
        <taxon>Prochlorothrix</taxon>
    </lineage>
</organism>
<dbReference type="SUPFAM" id="SSF52540">
    <property type="entry name" value="P-loop containing nucleoside triphosphate hydrolases"/>
    <property type="match status" value="2"/>
</dbReference>
<dbReference type="GO" id="GO:0009035">
    <property type="term" value="F:type I site-specific deoxyribonuclease activity"/>
    <property type="evidence" value="ECO:0007669"/>
    <property type="project" value="UniProtKB-EC"/>
</dbReference>
<dbReference type="GO" id="GO:0003677">
    <property type="term" value="F:DNA binding"/>
    <property type="evidence" value="ECO:0007669"/>
    <property type="project" value="UniProtKB-KW"/>
</dbReference>
<dbReference type="InterPro" id="IPR050742">
    <property type="entry name" value="Helicase_Restrict-Modif_Enz"/>
</dbReference>
<gene>
    <name evidence="2" type="ORF">PROH_02700</name>
</gene>
<dbReference type="InterPro" id="IPR006935">
    <property type="entry name" value="Helicase/UvrB_N"/>
</dbReference>
<reference evidence="2" key="1">
    <citation type="submission" date="2012-04" db="EMBL/GenBank/DDBJ databases">
        <authorList>
            <person name="Borisov I.G."/>
            <person name="Ivanikova N.V."/>
            <person name="Pinevich A.V."/>
        </authorList>
    </citation>
    <scope>NUCLEOTIDE SEQUENCE</scope>
    <source>
        <strain evidence="2">CALU 1027</strain>
    </source>
</reference>